<dbReference type="EMBL" id="QGLF01000001">
    <property type="protein sequence ID" value="PWR23884.1"/>
    <property type="molecule type" value="Genomic_DNA"/>
</dbReference>
<reference evidence="2" key="1">
    <citation type="submission" date="2018-05" db="EMBL/GenBank/DDBJ databases">
        <title>Zavarzinia sp. HR-AS.</title>
        <authorList>
            <person name="Lee Y."/>
            <person name="Jeon C.O."/>
        </authorList>
    </citation>
    <scope>NUCLEOTIDE SEQUENCE [LARGE SCALE GENOMIC DNA]</scope>
    <source>
        <strain evidence="2">DSM 1231</strain>
    </source>
</reference>
<dbReference type="Pfam" id="PF01724">
    <property type="entry name" value="DUF29"/>
    <property type="match status" value="1"/>
</dbReference>
<dbReference type="Gene3D" id="1.20.1220.20">
    <property type="entry name" value="Uncharcterised protein PF01724"/>
    <property type="match status" value="1"/>
</dbReference>
<dbReference type="PANTHER" id="PTHR34235">
    <property type="entry name" value="SLR1203 PROTEIN-RELATED"/>
    <property type="match status" value="1"/>
</dbReference>
<gene>
    <name evidence="1" type="ORF">DKG75_04855</name>
</gene>
<proteinExistence type="predicted"/>
<name>A0A317EC63_9PROT</name>
<organism evidence="1 2">
    <name type="scientific">Zavarzinia compransoris</name>
    <dbReference type="NCBI Taxonomy" id="1264899"/>
    <lineage>
        <taxon>Bacteria</taxon>
        <taxon>Pseudomonadati</taxon>
        <taxon>Pseudomonadota</taxon>
        <taxon>Alphaproteobacteria</taxon>
        <taxon>Rhodospirillales</taxon>
        <taxon>Zavarziniaceae</taxon>
        <taxon>Zavarzinia</taxon>
    </lineage>
</organism>
<accession>A0A317EC63</accession>
<sequence>MVAERRPASGSGLYDDDILLWSAEQAAHLRARRFDRLDIAHLIEEIEDLGASQKRALEAHLYNILRHMLKLTLSPSGEPRKHWKSEVSAFRIAARRDLRRTPSLKHHIDKLFENAWEDARDAAIADFAAFDEAVAVPETCPWTLEDVLNGGEISTPAGKPPSNHEQT</sequence>
<keyword evidence="2" id="KW-1185">Reference proteome</keyword>
<dbReference type="InterPro" id="IPR002636">
    <property type="entry name" value="DUF29"/>
</dbReference>
<dbReference type="PANTHER" id="PTHR34235:SF4">
    <property type="entry name" value="SLR0291 PROTEIN"/>
    <property type="match status" value="1"/>
</dbReference>
<dbReference type="Proteomes" id="UP000246077">
    <property type="component" value="Unassembled WGS sequence"/>
</dbReference>
<dbReference type="AlphaFoldDB" id="A0A317EC63"/>
<comment type="caution">
    <text evidence="1">The sequence shown here is derived from an EMBL/GenBank/DDBJ whole genome shotgun (WGS) entry which is preliminary data.</text>
</comment>
<evidence type="ECO:0000313" key="1">
    <source>
        <dbReference type="EMBL" id="PWR23884.1"/>
    </source>
</evidence>
<dbReference type="RefSeq" id="WP_109919915.1">
    <property type="nucleotide sequence ID" value="NZ_QGLF01000001.1"/>
</dbReference>
<protein>
    <submittedName>
        <fullName evidence="1">DUF29 domain-containing protein</fullName>
    </submittedName>
</protein>
<dbReference type="OrthoDB" id="7270020at2"/>
<evidence type="ECO:0000313" key="2">
    <source>
        <dbReference type="Proteomes" id="UP000246077"/>
    </source>
</evidence>